<feature type="compositionally biased region" description="Polar residues" evidence="4">
    <location>
        <begin position="24"/>
        <end position="65"/>
    </location>
</feature>
<evidence type="ECO:0000256" key="1">
    <source>
        <dbReference type="ARBA" id="ARBA00008060"/>
    </source>
</evidence>
<dbReference type="InterPro" id="IPR010760">
    <property type="entry name" value="DNA-repair_Swi5"/>
</dbReference>
<dbReference type="GO" id="GO:0000709">
    <property type="term" value="P:meiotic joint molecule formation"/>
    <property type="evidence" value="ECO:0007669"/>
    <property type="project" value="TreeGrafter"/>
</dbReference>
<evidence type="ECO:0000256" key="3">
    <source>
        <dbReference type="ARBA" id="ARBA00023204"/>
    </source>
</evidence>
<keyword evidence="6" id="KW-1185">Reference proteome</keyword>
<comment type="similarity">
    <text evidence="1">Belongs to the SWI5/SAE3 family.</text>
</comment>
<dbReference type="PANTHER" id="PTHR28529">
    <property type="entry name" value="DNA REPAIR PROTEIN SWI5 HOMOLOG"/>
    <property type="match status" value="1"/>
</dbReference>
<feature type="region of interest" description="Disordered" evidence="4">
    <location>
        <begin position="1"/>
        <end position="66"/>
    </location>
</feature>
<evidence type="ECO:0000256" key="4">
    <source>
        <dbReference type="SAM" id="MobiDB-lite"/>
    </source>
</evidence>
<dbReference type="EMBL" id="CANTUO010000001">
    <property type="protein sequence ID" value="CAI5756726.1"/>
    <property type="molecule type" value="Genomic_DNA"/>
</dbReference>
<evidence type="ECO:0000256" key="2">
    <source>
        <dbReference type="ARBA" id="ARBA00022763"/>
    </source>
</evidence>
<dbReference type="Gene3D" id="1.20.5.170">
    <property type="match status" value="1"/>
</dbReference>
<dbReference type="GO" id="GO:0010772">
    <property type="term" value="P:meiotic DNA recombinase assembly involved in reciprocal meiotic recombination"/>
    <property type="evidence" value="ECO:0007669"/>
    <property type="project" value="TreeGrafter"/>
</dbReference>
<feature type="compositionally biased region" description="Polar residues" evidence="4">
    <location>
        <begin position="1"/>
        <end position="17"/>
    </location>
</feature>
<evidence type="ECO:0000313" key="5">
    <source>
        <dbReference type="EMBL" id="CAI5756726.1"/>
    </source>
</evidence>
<organism evidence="5 6">
    <name type="scientific">Candida verbasci</name>
    <dbReference type="NCBI Taxonomy" id="1227364"/>
    <lineage>
        <taxon>Eukaryota</taxon>
        <taxon>Fungi</taxon>
        <taxon>Dikarya</taxon>
        <taxon>Ascomycota</taxon>
        <taxon>Saccharomycotina</taxon>
        <taxon>Pichiomycetes</taxon>
        <taxon>Debaryomycetaceae</taxon>
        <taxon>Candida/Lodderomyces clade</taxon>
        <taxon>Candida</taxon>
    </lineage>
</organism>
<reference evidence="5" key="1">
    <citation type="submission" date="2022-12" db="EMBL/GenBank/DDBJ databases">
        <authorList>
            <person name="Brejova B."/>
        </authorList>
    </citation>
    <scope>NUCLEOTIDE SEQUENCE</scope>
</reference>
<dbReference type="AlphaFoldDB" id="A0A9W4TR56"/>
<sequence length="155" mass="17339">MSTFGPSSTNTNDATNQPQPPNSAPSVASSIDNSYYSHTTNLTTLTARPPTIQNADQKQLNSPLSPQEELLDIQNCQIKERNLNEIKQQCSTLISELEGNNHPEIIIKKHIQQLKKYNELKDIALELISMIADHRQVKTTDILNEMKVELGDDSI</sequence>
<accession>A0A9W4TR56</accession>
<keyword evidence="3" id="KW-0234">DNA repair</keyword>
<protein>
    <recommendedName>
        <fullName evidence="7">Swi5-domain-containing protein</fullName>
    </recommendedName>
</protein>
<dbReference type="GO" id="GO:0034974">
    <property type="term" value="C:Swi5-Swi2 complex"/>
    <property type="evidence" value="ECO:0007669"/>
    <property type="project" value="TreeGrafter"/>
</dbReference>
<dbReference type="GO" id="GO:0032798">
    <property type="term" value="C:Swi5-Sfr1 complex"/>
    <property type="evidence" value="ECO:0007669"/>
    <property type="project" value="TreeGrafter"/>
</dbReference>
<gene>
    <name evidence="5" type="ORF">CANVERA_P1244</name>
</gene>
<name>A0A9W4TR56_9ASCO</name>
<evidence type="ECO:0000313" key="6">
    <source>
        <dbReference type="Proteomes" id="UP001152885"/>
    </source>
</evidence>
<comment type="caution">
    <text evidence="5">The sequence shown here is derived from an EMBL/GenBank/DDBJ whole genome shotgun (WGS) entry which is preliminary data.</text>
</comment>
<dbReference type="Proteomes" id="UP001152885">
    <property type="component" value="Unassembled WGS sequence"/>
</dbReference>
<dbReference type="PANTHER" id="PTHR28529:SF2">
    <property type="entry name" value="DNA REPAIR PROTEIN SWI5 HOMOLOG"/>
    <property type="match status" value="1"/>
</dbReference>
<dbReference type="OrthoDB" id="255837at2759"/>
<proteinExistence type="inferred from homology"/>
<keyword evidence="2" id="KW-0227">DNA damage</keyword>
<dbReference type="Pfam" id="PF07061">
    <property type="entry name" value="Swi5"/>
    <property type="match status" value="1"/>
</dbReference>
<evidence type="ECO:0008006" key="7">
    <source>
        <dbReference type="Google" id="ProtNLM"/>
    </source>
</evidence>